<dbReference type="Pfam" id="PF19937">
    <property type="entry name" value="GldC-like"/>
    <property type="match status" value="1"/>
</dbReference>
<reference evidence="1" key="1">
    <citation type="submission" date="2022-07" db="EMBL/GenBank/DDBJ databases">
        <title>Description and genome-wide analysis of Profundicola chukchiensis gen. nov., sp. nov., marine bacteria isolated from bottom sediments of the Chukchi Sea.</title>
        <authorList>
            <person name="Romanenko L."/>
            <person name="Otstavnykh N."/>
            <person name="Kurilenko V."/>
            <person name="Eremeev V."/>
            <person name="Velansky P."/>
            <person name="Mikhailov V."/>
            <person name="Isaeva M."/>
        </authorList>
    </citation>
    <scope>NUCLEOTIDE SEQUENCE</scope>
    <source>
        <strain evidence="1">KMM 9713</strain>
    </source>
</reference>
<protein>
    <submittedName>
        <fullName evidence="1">Gliding motility protein GldC</fullName>
    </submittedName>
</protein>
<dbReference type="Proteomes" id="UP001152599">
    <property type="component" value="Unassembled WGS sequence"/>
</dbReference>
<accession>A0A9X4MYW1</accession>
<gene>
    <name evidence="1" type="primary">gldC</name>
    <name evidence="1" type="ORF">NMK71_00315</name>
</gene>
<keyword evidence="2" id="KW-1185">Reference proteome</keyword>
<comment type="caution">
    <text evidence="1">The sequence shown here is derived from an EMBL/GenBank/DDBJ whole genome shotgun (WGS) entry which is preliminary data.</text>
</comment>
<dbReference type="EMBL" id="JANCMU010000001">
    <property type="protein sequence ID" value="MDG4944846.1"/>
    <property type="molecule type" value="Genomic_DNA"/>
</dbReference>
<dbReference type="RefSeq" id="WP_304416317.1">
    <property type="nucleotide sequence ID" value="NZ_JANAIE010000002.1"/>
</dbReference>
<dbReference type="AlphaFoldDB" id="A0A9X4MYW1"/>
<dbReference type="NCBIfam" id="TIGR03515">
    <property type="entry name" value="GldC"/>
    <property type="match status" value="1"/>
</dbReference>
<proteinExistence type="predicted"/>
<dbReference type="InterPro" id="IPR019854">
    <property type="entry name" value="Motility-assoc_prot_GldC"/>
</dbReference>
<sequence>MKKSEIIIEVGLDDNNVPETLHWSAKDGGVERQETKAAILSVWDLDNKEALRIDLWTKEMPMDDMKIFFHQMFASMASTYERATSEKDVAQKIRLFAEEFAVASGIRD</sequence>
<organism evidence="1 2">
    <name type="scientific">Profundicola chukchiensis</name>
    <dbReference type="NCBI Taxonomy" id="2961959"/>
    <lineage>
        <taxon>Bacteria</taxon>
        <taxon>Pseudomonadati</taxon>
        <taxon>Bacteroidota</taxon>
        <taxon>Flavobacteriia</taxon>
        <taxon>Flavobacteriales</taxon>
        <taxon>Weeksellaceae</taxon>
        <taxon>Profundicola</taxon>
    </lineage>
</organism>
<evidence type="ECO:0000313" key="1">
    <source>
        <dbReference type="EMBL" id="MDG4944846.1"/>
    </source>
</evidence>
<name>A0A9X4MYW1_9FLAO</name>
<evidence type="ECO:0000313" key="2">
    <source>
        <dbReference type="Proteomes" id="UP001152599"/>
    </source>
</evidence>